<dbReference type="Proteomes" id="UP001301728">
    <property type="component" value="Unassembled WGS sequence"/>
</dbReference>
<name>A0ABU5U8A2_9CYAN</name>
<accession>A0ABU5U8A2</accession>
<gene>
    <name evidence="1" type="ORF">VB854_29565</name>
</gene>
<comment type="caution">
    <text evidence="1">The sequence shown here is derived from an EMBL/GenBank/DDBJ whole genome shotgun (WGS) entry which is preliminary data.</text>
</comment>
<protein>
    <recommendedName>
        <fullName evidence="3">PilZ domain-containing protein</fullName>
    </recommendedName>
</protein>
<evidence type="ECO:0000313" key="2">
    <source>
        <dbReference type="Proteomes" id="UP001301728"/>
    </source>
</evidence>
<proteinExistence type="predicted"/>
<dbReference type="EMBL" id="JAYGHT010000200">
    <property type="protein sequence ID" value="MEA5523086.1"/>
    <property type="molecule type" value="Genomic_DNA"/>
</dbReference>
<organism evidence="1 2">
    <name type="scientific">Limnoraphis robusta CCNP1315</name>
    <dbReference type="NCBI Taxonomy" id="3110306"/>
    <lineage>
        <taxon>Bacteria</taxon>
        <taxon>Bacillati</taxon>
        <taxon>Cyanobacteriota</taxon>
        <taxon>Cyanophyceae</taxon>
        <taxon>Oscillatoriophycideae</taxon>
        <taxon>Oscillatoriales</taxon>
        <taxon>Sirenicapillariaceae</taxon>
        <taxon>Limnoraphis</taxon>
    </lineage>
</organism>
<evidence type="ECO:0000313" key="1">
    <source>
        <dbReference type="EMBL" id="MEA5523086.1"/>
    </source>
</evidence>
<sequence length="77" mass="8821">MSIPIKLSDYQRLAQNQPTVIIYSNLEGMEPGQEMDVSFRGSVIGVRIVDLWQDCQMSMWCLKLIPTFRLKTQLSDG</sequence>
<evidence type="ECO:0008006" key="3">
    <source>
        <dbReference type="Google" id="ProtNLM"/>
    </source>
</evidence>
<dbReference type="RefSeq" id="WP_323224149.1">
    <property type="nucleotide sequence ID" value="NZ_JAYGHT010000200.1"/>
</dbReference>
<keyword evidence="2" id="KW-1185">Reference proteome</keyword>
<reference evidence="1 2" key="1">
    <citation type="submission" date="2023-12" db="EMBL/GenBank/DDBJ databases">
        <title>Baltic Sea Cyanobacteria.</title>
        <authorList>
            <person name="Delbaje E."/>
            <person name="Fewer D.P."/>
            <person name="Shishido T.K."/>
        </authorList>
    </citation>
    <scope>NUCLEOTIDE SEQUENCE [LARGE SCALE GENOMIC DNA]</scope>
    <source>
        <strain evidence="1 2">CCNP 1315</strain>
    </source>
</reference>